<dbReference type="Proteomes" id="UP000603141">
    <property type="component" value="Unassembled WGS sequence"/>
</dbReference>
<dbReference type="RefSeq" id="WP_200269843.1">
    <property type="nucleotide sequence ID" value="NZ_JAENIJ010000012.1"/>
</dbReference>
<sequence>MKVFLLAIVSSILVGCNQDHAPKGEGSAAEGKQMLLEMKQAPVGSVPPGYVKFNLQDGSWLAMRAVDSHSSADGGTLGIVTDKGAIAVFFTHICGPGSTPLESFLSDADSAADVLNQLRATEKEYLP</sequence>
<evidence type="ECO:0000313" key="2">
    <source>
        <dbReference type="Proteomes" id="UP000603141"/>
    </source>
</evidence>
<accession>A0A934S5D6</accession>
<reference evidence="1" key="1">
    <citation type="submission" date="2021-01" db="EMBL/GenBank/DDBJ databases">
        <title>Modified the classification status of verrucomicrobia.</title>
        <authorList>
            <person name="Feng X."/>
        </authorList>
    </citation>
    <scope>NUCLEOTIDE SEQUENCE</scope>
    <source>
        <strain evidence="1">KCTC 22041</strain>
    </source>
</reference>
<proteinExistence type="predicted"/>
<keyword evidence="2" id="KW-1185">Reference proteome</keyword>
<evidence type="ECO:0000313" key="1">
    <source>
        <dbReference type="EMBL" id="MBK1882572.1"/>
    </source>
</evidence>
<dbReference type="AlphaFoldDB" id="A0A934S5D6"/>
<dbReference type="PROSITE" id="PS51257">
    <property type="entry name" value="PROKAR_LIPOPROTEIN"/>
    <property type="match status" value="1"/>
</dbReference>
<protein>
    <submittedName>
        <fullName evidence="1">Uncharacterized protein</fullName>
    </submittedName>
</protein>
<gene>
    <name evidence="1" type="ORF">JIN85_09100</name>
</gene>
<name>A0A934S5D6_9BACT</name>
<organism evidence="1 2">
    <name type="scientific">Luteolibacter pohnpeiensis</name>
    <dbReference type="NCBI Taxonomy" id="454153"/>
    <lineage>
        <taxon>Bacteria</taxon>
        <taxon>Pseudomonadati</taxon>
        <taxon>Verrucomicrobiota</taxon>
        <taxon>Verrucomicrobiia</taxon>
        <taxon>Verrucomicrobiales</taxon>
        <taxon>Verrucomicrobiaceae</taxon>
        <taxon>Luteolibacter</taxon>
    </lineage>
</organism>
<comment type="caution">
    <text evidence="1">The sequence shown here is derived from an EMBL/GenBank/DDBJ whole genome shotgun (WGS) entry which is preliminary data.</text>
</comment>
<dbReference type="EMBL" id="JAENIJ010000012">
    <property type="protein sequence ID" value="MBK1882572.1"/>
    <property type="molecule type" value="Genomic_DNA"/>
</dbReference>